<keyword evidence="1" id="KW-0812">Transmembrane</keyword>
<keyword evidence="3" id="KW-1185">Reference proteome</keyword>
<evidence type="ECO:0000313" key="2">
    <source>
        <dbReference type="EMBL" id="QDT05674.1"/>
    </source>
</evidence>
<feature type="transmembrane region" description="Helical" evidence="1">
    <location>
        <begin position="48"/>
        <end position="69"/>
    </location>
</feature>
<name>A0A517NEW4_9BACT</name>
<protein>
    <recommendedName>
        <fullName evidence="4">DUF304 domain-containing protein</fullName>
    </recommendedName>
</protein>
<proteinExistence type="predicted"/>
<evidence type="ECO:0008006" key="4">
    <source>
        <dbReference type="Google" id="ProtNLM"/>
    </source>
</evidence>
<dbReference type="OrthoDB" id="288686at2"/>
<feature type="transmembrane region" description="Helical" evidence="1">
    <location>
        <begin position="15"/>
        <end position="36"/>
    </location>
</feature>
<evidence type="ECO:0000256" key="1">
    <source>
        <dbReference type="SAM" id="Phobius"/>
    </source>
</evidence>
<dbReference type="KEGG" id="rlc:K227x_40760"/>
<gene>
    <name evidence="2" type="ORF">K227x_40760</name>
</gene>
<dbReference type="RefSeq" id="WP_145171916.1">
    <property type="nucleotide sequence ID" value="NZ_CP036525.1"/>
</dbReference>
<dbReference type="Proteomes" id="UP000318538">
    <property type="component" value="Chromosome"/>
</dbReference>
<organism evidence="2 3">
    <name type="scientific">Rubripirellula lacrimiformis</name>
    <dbReference type="NCBI Taxonomy" id="1930273"/>
    <lineage>
        <taxon>Bacteria</taxon>
        <taxon>Pseudomonadati</taxon>
        <taxon>Planctomycetota</taxon>
        <taxon>Planctomycetia</taxon>
        <taxon>Pirellulales</taxon>
        <taxon>Pirellulaceae</taxon>
        <taxon>Rubripirellula</taxon>
    </lineage>
</organism>
<reference evidence="2 3" key="1">
    <citation type="submission" date="2019-02" db="EMBL/GenBank/DDBJ databases">
        <title>Deep-cultivation of Planctomycetes and their phenomic and genomic characterization uncovers novel biology.</title>
        <authorList>
            <person name="Wiegand S."/>
            <person name="Jogler M."/>
            <person name="Boedeker C."/>
            <person name="Pinto D."/>
            <person name="Vollmers J."/>
            <person name="Rivas-Marin E."/>
            <person name="Kohn T."/>
            <person name="Peeters S.H."/>
            <person name="Heuer A."/>
            <person name="Rast P."/>
            <person name="Oberbeckmann S."/>
            <person name="Bunk B."/>
            <person name="Jeske O."/>
            <person name="Meyerdierks A."/>
            <person name="Storesund J.E."/>
            <person name="Kallscheuer N."/>
            <person name="Luecker S."/>
            <person name="Lage O.M."/>
            <person name="Pohl T."/>
            <person name="Merkel B.J."/>
            <person name="Hornburger P."/>
            <person name="Mueller R.-W."/>
            <person name="Bruemmer F."/>
            <person name="Labrenz M."/>
            <person name="Spormann A.M."/>
            <person name="Op den Camp H."/>
            <person name="Overmann J."/>
            <person name="Amann R."/>
            <person name="Jetten M.S.M."/>
            <person name="Mascher T."/>
            <person name="Medema M.H."/>
            <person name="Devos D.P."/>
            <person name="Kaster A.-K."/>
            <person name="Ovreas L."/>
            <person name="Rohde M."/>
            <person name="Galperin M.Y."/>
            <person name="Jogler C."/>
        </authorList>
    </citation>
    <scope>NUCLEOTIDE SEQUENCE [LARGE SCALE GENOMIC DNA]</scope>
    <source>
        <strain evidence="2 3">K22_7</strain>
    </source>
</reference>
<dbReference type="EMBL" id="CP036525">
    <property type="protein sequence ID" value="QDT05674.1"/>
    <property type="molecule type" value="Genomic_DNA"/>
</dbReference>
<accession>A0A517NEW4</accession>
<keyword evidence="1" id="KW-0472">Membrane</keyword>
<sequence>MSELYLYERRQRRTAITLLINMAVLLVMYLVARQFIEPTEASEQFFYWLNIAVPAVELFLLIAAIFFWFRNGTFRMAVSRERFEMIDPLFESTSFTVPVSEIVEIRQTHQIQSDHTKIMMYMQSGQQIPITQNYHYDRVKLYAALATANPTIRLPENAFRFK</sequence>
<evidence type="ECO:0000313" key="3">
    <source>
        <dbReference type="Proteomes" id="UP000318538"/>
    </source>
</evidence>
<dbReference type="AlphaFoldDB" id="A0A517NEW4"/>
<keyword evidence="1" id="KW-1133">Transmembrane helix</keyword>